<evidence type="ECO:0000313" key="2">
    <source>
        <dbReference type="Proteomes" id="UP000268093"/>
    </source>
</evidence>
<dbReference type="GO" id="GO:0005634">
    <property type="term" value="C:nucleus"/>
    <property type="evidence" value="ECO:0007669"/>
    <property type="project" value="TreeGrafter"/>
</dbReference>
<dbReference type="PANTHER" id="PTHR12790">
    <property type="entry name" value="TRANSCRIPTION INITIATION FACTOR IA RRN3"/>
    <property type="match status" value="1"/>
</dbReference>
<protein>
    <submittedName>
        <fullName evidence="1">RNA polymerase I-specific transcription initiation factor RRN3-domain-containing protein</fullName>
    </submittedName>
</protein>
<comment type="caution">
    <text evidence="1">The sequence shown here is derived from an EMBL/GenBank/DDBJ whole genome shotgun (WGS) entry which is preliminary data.</text>
</comment>
<evidence type="ECO:0000313" key="1">
    <source>
        <dbReference type="EMBL" id="RUP14592.1"/>
    </source>
</evidence>
<dbReference type="InterPro" id="IPR007991">
    <property type="entry name" value="RNA_pol_I_trans_ini_fac_RRN3"/>
</dbReference>
<gene>
    <name evidence="1" type="ORF">BC936DRAFT_139649</name>
</gene>
<dbReference type="GO" id="GO:0001042">
    <property type="term" value="F:RNA polymerase I core binding"/>
    <property type="evidence" value="ECO:0007669"/>
    <property type="project" value="TreeGrafter"/>
</dbReference>
<dbReference type="GO" id="GO:0003743">
    <property type="term" value="F:translation initiation factor activity"/>
    <property type="evidence" value="ECO:0007669"/>
    <property type="project" value="UniProtKB-KW"/>
</dbReference>
<sequence length="141" mass="15793">MCSPNVVKQFARVSHTVDFLYIYPTLERNKRLFYPTASPLSRSITAPSSSTTVTSSDAAASSVPPPTQQDFESFFPFDPYRLKTSKRFVEDLYLEWQGDGEDESDEDGEDEGEEDEEEMNVGLMAMSISPSPTINRWGASC</sequence>
<organism evidence="1 2">
    <name type="scientific">Jimgerdemannia flammicorona</name>
    <dbReference type="NCBI Taxonomy" id="994334"/>
    <lineage>
        <taxon>Eukaryota</taxon>
        <taxon>Fungi</taxon>
        <taxon>Fungi incertae sedis</taxon>
        <taxon>Mucoromycota</taxon>
        <taxon>Mucoromycotina</taxon>
        <taxon>Endogonomycetes</taxon>
        <taxon>Endogonales</taxon>
        <taxon>Endogonaceae</taxon>
        <taxon>Jimgerdemannia</taxon>
    </lineage>
</organism>
<dbReference type="EMBL" id="RBNI01015548">
    <property type="protein sequence ID" value="RUP14592.1"/>
    <property type="molecule type" value="Genomic_DNA"/>
</dbReference>
<dbReference type="GO" id="GO:0006361">
    <property type="term" value="P:transcription initiation at RNA polymerase I promoter"/>
    <property type="evidence" value="ECO:0007669"/>
    <property type="project" value="InterPro"/>
</dbReference>
<dbReference type="GO" id="GO:0001181">
    <property type="term" value="F:RNA polymerase I general transcription initiation factor activity"/>
    <property type="evidence" value="ECO:0007669"/>
    <property type="project" value="InterPro"/>
</dbReference>
<dbReference type="Pfam" id="PF05327">
    <property type="entry name" value="RRN3"/>
    <property type="match status" value="1"/>
</dbReference>
<dbReference type="OrthoDB" id="26970at2759"/>
<keyword evidence="1" id="KW-0648">Protein biosynthesis</keyword>
<proteinExistence type="predicted"/>
<dbReference type="PANTHER" id="PTHR12790:SF0">
    <property type="entry name" value="RNA POLYMERASE I-SPECIFIC TRANSCRIPTION INITIATION FACTOR RRN3-RELATED"/>
    <property type="match status" value="1"/>
</dbReference>
<accession>A0A433B9I1</accession>
<name>A0A433B9I1_9FUNG</name>
<reference evidence="1 2" key="1">
    <citation type="journal article" date="2018" name="New Phytol.">
        <title>Phylogenomics of Endogonaceae and evolution of mycorrhizas within Mucoromycota.</title>
        <authorList>
            <person name="Chang Y."/>
            <person name="Desiro A."/>
            <person name="Na H."/>
            <person name="Sandor L."/>
            <person name="Lipzen A."/>
            <person name="Clum A."/>
            <person name="Barry K."/>
            <person name="Grigoriev I.V."/>
            <person name="Martin F.M."/>
            <person name="Stajich J.E."/>
            <person name="Smith M.E."/>
            <person name="Bonito G."/>
            <person name="Spatafora J.W."/>
        </authorList>
    </citation>
    <scope>NUCLEOTIDE SEQUENCE [LARGE SCALE GENOMIC DNA]</scope>
    <source>
        <strain evidence="1 2">GMNB39</strain>
    </source>
</reference>
<keyword evidence="2" id="KW-1185">Reference proteome</keyword>
<keyword evidence="1" id="KW-0396">Initiation factor</keyword>
<dbReference type="Proteomes" id="UP000268093">
    <property type="component" value="Unassembled WGS sequence"/>
</dbReference>